<name>X1T3W7_9ZZZZ</name>
<organism evidence="1">
    <name type="scientific">marine sediment metagenome</name>
    <dbReference type="NCBI Taxonomy" id="412755"/>
    <lineage>
        <taxon>unclassified sequences</taxon>
        <taxon>metagenomes</taxon>
        <taxon>ecological metagenomes</taxon>
    </lineage>
</organism>
<dbReference type="AlphaFoldDB" id="X1T3W7"/>
<reference evidence="1" key="1">
    <citation type="journal article" date="2014" name="Front. Microbiol.">
        <title>High frequency of phylogenetically diverse reductive dehalogenase-homologous genes in deep subseafloor sedimentary metagenomes.</title>
        <authorList>
            <person name="Kawai M."/>
            <person name="Futagami T."/>
            <person name="Toyoda A."/>
            <person name="Takaki Y."/>
            <person name="Nishi S."/>
            <person name="Hori S."/>
            <person name="Arai W."/>
            <person name="Tsubouchi T."/>
            <person name="Morono Y."/>
            <person name="Uchiyama I."/>
            <person name="Ito T."/>
            <person name="Fujiyama A."/>
            <person name="Inagaki F."/>
            <person name="Takami H."/>
        </authorList>
    </citation>
    <scope>NUCLEOTIDE SEQUENCE</scope>
    <source>
        <strain evidence="1">Expedition CK06-06</strain>
    </source>
</reference>
<gene>
    <name evidence="1" type="ORF">S12H4_19225</name>
</gene>
<protein>
    <submittedName>
        <fullName evidence="1">Uncharacterized protein</fullName>
    </submittedName>
</protein>
<dbReference type="EMBL" id="BARW01009588">
    <property type="protein sequence ID" value="GAI82320.1"/>
    <property type="molecule type" value="Genomic_DNA"/>
</dbReference>
<comment type="caution">
    <text evidence="1">The sequence shown here is derived from an EMBL/GenBank/DDBJ whole genome shotgun (WGS) entry which is preliminary data.</text>
</comment>
<proteinExistence type="predicted"/>
<evidence type="ECO:0000313" key="1">
    <source>
        <dbReference type="EMBL" id="GAI82320.1"/>
    </source>
</evidence>
<sequence>MALKLTPELILGMGALGLGGALIISSKKTGIPISSGGGA</sequence>
<accession>X1T3W7</accession>